<evidence type="ECO:0000256" key="6">
    <source>
        <dbReference type="ARBA" id="ARBA00022741"/>
    </source>
</evidence>
<proteinExistence type="inferred from homology"/>
<dbReference type="GO" id="GO:0016887">
    <property type="term" value="F:ATP hydrolysis activity"/>
    <property type="evidence" value="ECO:0007669"/>
    <property type="project" value="InterPro"/>
</dbReference>
<feature type="domain" description="ABC transporter" evidence="16">
    <location>
        <begin position="322"/>
        <end position="564"/>
    </location>
</feature>
<keyword evidence="5" id="KW-0533">Nickel</keyword>
<dbReference type="InterPro" id="IPR003439">
    <property type="entry name" value="ABC_transporter-like_ATP-bd"/>
</dbReference>
<keyword evidence="6" id="KW-0547">Nucleotide-binding</keyword>
<keyword evidence="9" id="KW-0406">Ion transport</keyword>
<comment type="subcellular location">
    <subcellularLocation>
        <location evidence="1">Cell membrane</location>
        <topology evidence="1">Peripheral membrane protein</topology>
    </subcellularLocation>
</comment>
<evidence type="ECO:0000256" key="11">
    <source>
        <dbReference type="ARBA" id="ARBA00023136"/>
    </source>
</evidence>
<dbReference type="Gene3D" id="3.40.50.300">
    <property type="entry name" value="P-loop containing nucleotide triphosphate hydrolases"/>
    <property type="match status" value="2"/>
</dbReference>
<dbReference type="NCBIfam" id="TIGR01727">
    <property type="entry name" value="oligo_HPY"/>
    <property type="match status" value="1"/>
</dbReference>
<accession>A0A494WY46</accession>
<evidence type="ECO:0000256" key="7">
    <source>
        <dbReference type="ARBA" id="ARBA00022840"/>
    </source>
</evidence>
<comment type="subunit">
    <text evidence="12">The complex is composed of two ATP-binding proteins (NikD and NikE), two transmembrane proteins (NikB and NikC) and a solute-binding protein (NikA).</text>
</comment>
<dbReference type="OrthoDB" id="9779287at2"/>
<evidence type="ECO:0000256" key="1">
    <source>
        <dbReference type="ARBA" id="ARBA00004202"/>
    </source>
</evidence>
<dbReference type="InterPro" id="IPR013563">
    <property type="entry name" value="Oligopep_ABC_C"/>
</dbReference>
<dbReference type="EC" id="7.2.2.11" evidence="13"/>
<dbReference type="NCBIfam" id="NF008453">
    <property type="entry name" value="PRK11308.1"/>
    <property type="match status" value="2"/>
</dbReference>
<evidence type="ECO:0000256" key="14">
    <source>
        <dbReference type="ARBA" id="ARBA00044143"/>
    </source>
</evidence>
<dbReference type="GO" id="GO:0015833">
    <property type="term" value="P:peptide transport"/>
    <property type="evidence" value="ECO:0007669"/>
    <property type="project" value="InterPro"/>
</dbReference>
<dbReference type="AlphaFoldDB" id="A0A494WY46"/>
<keyword evidence="7 17" id="KW-0067">ATP-binding</keyword>
<dbReference type="PANTHER" id="PTHR43297">
    <property type="entry name" value="OLIGOPEPTIDE TRANSPORT ATP-BINDING PROTEIN APPD"/>
    <property type="match status" value="1"/>
</dbReference>
<comment type="catalytic activity">
    <reaction evidence="15">
        <text>Ni(2+)(out) + ATP + H2O = Ni(2+)(in) + ADP + phosphate + H(+)</text>
        <dbReference type="Rhea" id="RHEA:15557"/>
        <dbReference type="ChEBI" id="CHEBI:15377"/>
        <dbReference type="ChEBI" id="CHEBI:15378"/>
        <dbReference type="ChEBI" id="CHEBI:30616"/>
        <dbReference type="ChEBI" id="CHEBI:43474"/>
        <dbReference type="ChEBI" id="CHEBI:49786"/>
        <dbReference type="ChEBI" id="CHEBI:456216"/>
        <dbReference type="EC" id="7.2.2.11"/>
    </reaction>
    <physiologicalReaction direction="left-to-right" evidence="15">
        <dbReference type="Rhea" id="RHEA:15558"/>
    </physiologicalReaction>
</comment>
<dbReference type="FunFam" id="3.40.50.300:FF:000016">
    <property type="entry name" value="Oligopeptide ABC transporter ATP-binding component"/>
    <property type="match status" value="1"/>
</dbReference>
<dbReference type="SUPFAM" id="SSF52540">
    <property type="entry name" value="P-loop containing nucleoside triphosphate hydrolases"/>
    <property type="match status" value="2"/>
</dbReference>
<dbReference type="Proteomes" id="UP000271256">
    <property type="component" value="Unassembled WGS sequence"/>
</dbReference>
<dbReference type="PROSITE" id="PS50893">
    <property type="entry name" value="ABC_TRANSPORTER_2"/>
    <property type="match status" value="2"/>
</dbReference>
<evidence type="ECO:0000256" key="8">
    <source>
        <dbReference type="ARBA" id="ARBA00022967"/>
    </source>
</evidence>
<dbReference type="GO" id="GO:0005886">
    <property type="term" value="C:plasma membrane"/>
    <property type="evidence" value="ECO:0007669"/>
    <property type="project" value="UniProtKB-SubCell"/>
</dbReference>
<dbReference type="PANTHER" id="PTHR43297:SF13">
    <property type="entry name" value="NICKEL ABC TRANSPORTER, ATP-BINDING PROTEIN"/>
    <property type="match status" value="1"/>
</dbReference>
<dbReference type="InterPro" id="IPR027417">
    <property type="entry name" value="P-loop_NTPase"/>
</dbReference>
<evidence type="ECO:0000256" key="3">
    <source>
        <dbReference type="ARBA" id="ARBA00022448"/>
    </source>
</evidence>
<evidence type="ECO:0000256" key="9">
    <source>
        <dbReference type="ARBA" id="ARBA00023065"/>
    </source>
</evidence>
<evidence type="ECO:0000256" key="5">
    <source>
        <dbReference type="ARBA" id="ARBA00022596"/>
    </source>
</evidence>
<dbReference type="Pfam" id="PF00005">
    <property type="entry name" value="ABC_tran"/>
    <property type="match status" value="2"/>
</dbReference>
<dbReference type="InterPro" id="IPR003593">
    <property type="entry name" value="AAA+_ATPase"/>
</dbReference>
<dbReference type="CDD" id="cd03257">
    <property type="entry name" value="ABC_NikE_OppD_transporters"/>
    <property type="match status" value="2"/>
</dbReference>
<dbReference type="PROSITE" id="PS00211">
    <property type="entry name" value="ABC_TRANSPORTER_1"/>
    <property type="match status" value="2"/>
</dbReference>
<evidence type="ECO:0000256" key="13">
    <source>
        <dbReference type="ARBA" id="ARBA00039098"/>
    </source>
</evidence>
<evidence type="ECO:0000256" key="10">
    <source>
        <dbReference type="ARBA" id="ARBA00023112"/>
    </source>
</evidence>
<feature type="domain" description="ABC transporter" evidence="16">
    <location>
        <begin position="8"/>
        <end position="254"/>
    </location>
</feature>
<keyword evidence="10" id="KW-0921">Nickel transport</keyword>
<evidence type="ECO:0000313" key="17">
    <source>
        <dbReference type="EMBL" id="RKO67913.1"/>
    </source>
</evidence>
<keyword evidence="18" id="KW-1185">Reference proteome</keyword>
<evidence type="ECO:0000256" key="15">
    <source>
        <dbReference type="ARBA" id="ARBA00048610"/>
    </source>
</evidence>
<dbReference type="SMART" id="SM00382">
    <property type="entry name" value="AAA"/>
    <property type="match status" value="2"/>
</dbReference>
<keyword evidence="3" id="KW-0813">Transport</keyword>
<dbReference type="GO" id="GO:0005524">
    <property type="term" value="F:ATP binding"/>
    <property type="evidence" value="ECO:0007669"/>
    <property type="project" value="UniProtKB-KW"/>
</dbReference>
<evidence type="ECO:0000256" key="12">
    <source>
        <dbReference type="ARBA" id="ARBA00038669"/>
    </source>
</evidence>
<keyword evidence="11" id="KW-0472">Membrane</keyword>
<dbReference type="NCBIfam" id="NF007739">
    <property type="entry name" value="PRK10419.1"/>
    <property type="match status" value="2"/>
</dbReference>
<keyword evidence="8" id="KW-1278">Translocase</keyword>
<organism evidence="17 18">
    <name type="scientific">Desulfofundulus salinus</name>
    <dbReference type="NCBI Taxonomy" id="2419843"/>
    <lineage>
        <taxon>Bacteria</taxon>
        <taxon>Bacillati</taxon>
        <taxon>Bacillota</taxon>
        <taxon>Clostridia</taxon>
        <taxon>Eubacteriales</taxon>
        <taxon>Peptococcaceae</taxon>
        <taxon>Desulfofundulus</taxon>
    </lineage>
</organism>
<dbReference type="InterPro" id="IPR017871">
    <property type="entry name" value="ABC_transporter-like_CS"/>
</dbReference>
<dbReference type="InterPro" id="IPR050388">
    <property type="entry name" value="ABC_Ni/Peptide_Import"/>
</dbReference>
<dbReference type="Pfam" id="PF08352">
    <property type="entry name" value="oligo_HPY"/>
    <property type="match status" value="1"/>
</dbReference>
<dbReference type="EMBL" id="RBWE01000001">
    <property type="protein sequence ID" value="RKO67913.1"/>
    <property type="molecule type" value="Genomic_DNA"/>
</dbReference>
<dbReference type="RefSeq" id="WP_121452301.1">
    <property type="nucleotide sequence ID" value="NZ_RBWE01000001.1"/>
</dbReference>
<evidence type="ECO:0000256" key="4">
    <source>
        <dbReference type="ARBA" id="ARBA00022475"/>
    </source>
</evidence>
<name>A0A494WY46_9FIRM</name>
<evidence type="ECO:0000259" key="16">
    <source>
        <dbReference type="PROSITE" id="PS50893"/>
    </source>
</evidence>
<reference evidence="17 18" key="1">
    <citation type="submission" date="2018-10" db="EMBL/GenBank/DDBJ databases">
        <authorList>
            <person name="Grouzdev D.S."/>
            <person name="Krutkina M.S."/>
            <person name="Tourova T.P."/>
            <person name="Nazina T.N."/>
        </authorList>
    </citation>
    <scope>NUCLEOTIDE SEQUENCE [LARGE SCALE GENOMIC DNA]</scope>
    <source>
        <strain evidence="17 18">435</strain>
    </source>
</reference>
<comment type="similarity">
    <text evidence="2">Belongs to the ABC transporter superfamily.</text>
</comment>
<protein>
    <recommendedName>
        <fullName evidence="14">Nickel import system ATP-binding protein NikD</fullName>
        <ecNumber evidence="13">7.2.2.11</ecNumber>
    </recommendedName>
</protein>
<dbReference type="GO" id="GO:0015413">
    <property type="term" value="F:ABC-type nickel transporter activity"/>
    <property type="evidence" value="ECO:0007669"/>
    <property type="project" value="UniProtKB-EC"/>
</dbReference>
<comment type="caution">
    <text evidence="17">The sequence shown here is derived from an EMBL/GenBank/DDBJ whole genome shotgun (WGS) entry which is preliminary data.</text>
</comment>
<evidence type="ECO:0000256" key="2">
    <source>
        <dbReference type="ARBA" id="ARBA00005417"/>
    </source>
</evidence>
<gene>
    <name evidence="17" type="ORF">D7024_13860</name>
</gene>
<sequence>MTADQYLLEIKNLSIAYHAVHPPVKAVDGVSLQLRKGESLGIIGESGCGKSTLALGIMGLIKQGIVEGEIIYKGQNLVGLPEKRLRNYRWKDMAMVFQNSLEVLNPVLSIGEQVGEPLRAHYNLSPLEIDQKVVKLLEMAGLEPEWRHYYPHQLSGGMRQRVLLAMALSCDPELLIVDEPTTSLDPASKNEVLQLLQKLQKKLGFAMILISHDLGAVKKLTSRVMTLYCGRVVELGITSEVLKNPMHCYTRGLLNSSPNFFRYKDLWGIGGEPPLGGSMEGCAFYPRCCQGEESCSKTRPPLRYVALERMVACHKGGIETFLQAEGIRKKYVLKDREIEAVKGVSLEIKSGEVVALVGESGSGKSTLAHILAGVLPADAGQVFFKNKKVEGRWATKMLGGMQIIFQDPFSATSHRMKVLEVVREPLDIIKWGSKEEREEEAIKALQKVQLPVSREFLNRYCYALSGGQRQRLAIARALVTKPKLLIADEVTSMLDPSTQANLLRELRGLQNRHGFAMLYITHDLHLARKIADKVYVMYRGEIVETGVSFEIFENPEHVYTRRLLREAFRDLV</sequence>
<keyword evidence="4" id="KW-1003">Cell membrane</keyword>
<evidence type="ECO:0000313" key="18">
    <source>
        <dbReference type="Proteomes" id="UP000271256"/>
    </source>
</evidence>